<name>A0A401GCC6_9APHY</name>
<gene>
    <name evidence="2" type="ORF">SCP_0209740</name>
</gene>
<feature type="compositionally biased region" description="Basic and acidic residues" evidence="1">
    <location>
        <begin position="406"/>
        <end position="418"/>
    </location>
</feature>
<dbReference type="OrthoDB" id="3363286at2759"/>
<feature type="region of interest" description="Disordered" evidence="1">
    <location>
        <begin position="287"/>
        <end position="311"/>
    </location>
</feature>
<dbReference type="EMBL" id="BFAD01000002">
    <property type="protein sequence ID" value="GBE79773.1"/>
    <property type="molecule type" value="Genomic_DNA"/>
</dbReference>
<dbReference type="GeneID" id="38776690"/>
<feature type="region of interest" description="Disordered" evidence="1">
    <location>
        <begin position="394"/>
        <end position="418"/>
    </location>
</feature>
<proteinExistence type="predicted"/>
<evidence type="ECO:0000313" key="2">
    <source>
        <dbReference type="EMBL" id="GBE79773.1"/>
    </source>
</evidence>
<feature type="region of interest" description="Disordered" evidence="1">
    <location>
        <begin position="18"/>
        <end position="55"/>
    </location>
</feature>
<evidence type="ECO:0000313" key="3">
    <source>
        <dbReference type="Proteomes" id="UP000287166"/>
    </source>
</evidence>
<accession>A0A401GCC6</accession>
<dbReference type="AlphaFoldDB" id="A0A401GCC6"/>
<comment type="caution">
    <text evidence="2">The sequence shown here is derived from an EMBL/GenBank/DDBJ whole genome shotgun (WGS) entry which is preliminary data.</text>
</comment>
<reference evidence="2 3" key="1">
    <citation type="journal article" date="2018" name="Sci. Rep.">
        <title>Genome sequence of the cauliflower mushroom Sparassis crispa (Hanabiratake) and its association with beneficial usage.</title>
        <authorList>
            <person name="Kiyama R."/>
            <person name="Furutani Y."/>
            <person name="Kawaguchi K."/>
            <person name="Nakanishi T."/>
        </authorList>
    </citation>
    <scope>NUCLEOTIDE SEQUENCE [LARGE SCALE GENOMIC DNA]</scope>
</reference>
<dbReference type="Proteomes" id="UP000287166">
    <property type="component" value="Unassembled WGS sequence"/>
</dbReference>
<dbReference type="RefSeq" id="XP_027610686.1">
    <property type="nucleotide sequence ID" value="XM_027754885.1"/>
</dbReference>
<dbReference type="STRING" id="139825.A0A401GCC6"/>
<dbReference type="InParanoid" id="A0A401GCC6"/>
<evidence type="ECO:0000256" key="1">
    <source>
        <dbReference type="SAM" id="MobiDB-lite"/>
    </source>
</evidence>
<sequence>MVPRLSMPRLIPRLLRNLETARARPPSTAPLHTPPRRKQQGHDVDSLPQLPSLSPEGRAQSIVLDSLEPIMTIARHKRHKALPPVVKIPQPRNKGDQPVLYVRGEPRRAMSTEERALWANPYLRMLSTPIRQCLLTKRVLPKAFLIRLAPKLLPPTRIGGNRAEILAPDGLEHPNFKSPRVGNGYHITCFKDAITMMVGKAGVHKRVGRNVTVHKYLQEQIAHMLRVRVLQEMHILSLSLQRGERGALDVPIIRRLTRAEWKGVKSSGAVPYANAVAVLVVPPVNTNPSTKKRPKPNMSTAPTPDFVDGSSKGSRSLPLCVMHPTSSDPLDALIAEDEDLPRLLPQSRVPLYNGITLCPDVSQRAALHTSLLHLLRLERVARFKQHALLHRMEEARAQASGSANEEPEKKPGQEDLLPGDEKGSHAFLLCSDESTLLRADVAPLAIALWRVRMFEGGGWDEKLLETSGGWASSA</sequence>
<keyword evidence="3" id="KW-1185">Reference proteome</keyword>
<organism evidence="2 3">
    <name type="scientific">Sparassis crispa</name>
    <dbReference type="NCBI Taxonomy" id="139825"/>
    <lineage>
        <taxon>Eukaryota</taxon>
        <taxon>Fungi</taxon>
        <taxon>Dikarya</taxon>
        <taxon>Basidiomycota</taxon>
        <taxon>Agaricomycotina</taxon>
        <taxon>Agaricomycetes</taxon>
        <taxon>Polyporales</taxon>
        <taxon>Sparassidaceae</taxon>
        <taxon>Sparassis</taxon>
    </lineage>
</organism>
<protein>
    <submittedName>
        <fullName evidence="2">Uncharacterized protein</fullName>
    </submittedName>
</protein>